<dbReference type="AlphaFoldDB" id="I0JLJ8"/>
<sequence length="30" mass="3651">MEFSNIQMLKFILKLIHMGNLHQYSDLLWS</sequence>
<evidence type="ECO:0000313" key="1">
    <source>
        <dbReference type="EMBL" id="CCG45018.1"/>
    </source>
</evidence>
<reference evidence="1 2" key="1">
    <citation type="journal article" date="2013" name="Environ. Microbiol.">
        <title>Chloride and organic osmolytes: a hybrid strategy to cope with elevated salinities by the moderately halophilic, chloride-dependent bacterium Halobacillus halophilus.</title>
        <authorList>
            <person name="Saum S.H."/>
            <person name="Pfeiffer F."/>
            <person name="Palm P."/>
            <person name="Rampp M."/>
            <person name="Schuster S.C."/>
            <person name="Muller V."/>
            <person name="Oesterhelt D."/>
        </authorList>
    </citation>
    <scope>NUCLEOTIDE SEQUENCE [LARGE SCALE GENOMIC DNA]</scope>
    <source>
        <strain evidence="2">ATCC 35676 / DSM 2266 / JCM 20832 / KCTC 3685 / LMG 17431 / NBRC 102448 / NCIMB 2269</strain>
    </source>
</reference>
<proteinExistence type="predicted"/>
<gene>
    <name evidence="1" type="ordered locus">HBHAL_2668</name>
</gene>
<dbReference type="Proteomes" id="UP000007397">
    <property type="component" value="Chromosome"/>
</dbReference>
<accession>I0JLJ8</accession>
<keyword evidence="2" id="KW-1185">Reference proteome</keyword>
<dbReference type="KEGG" id="hhd:HBHAL_2668"/>
<name>I0JLJ8_HALH3</name>
<dbReference type="EMBL" id="HE717023">
    <property type="protein sequence ID" value="CCG45018.1"/>
    <property type="molecule type" value="Genomic_DNA"/>
</dbReference>
<dbReference type="HOGENOM" id="CLU_3403859_0_0_9"/>
<protein>
    <submittedName>
        <fullName evidence="1">Uncharacterized protein</fullName>
    </submittedName>
</protein>
<organism evidence="1 2">
    <name type="scientific">Halobacillus halophilus (strain ATCC 35676 / DSM 2266 / JCM 20832 / KCTC 3685 / LMG 17431 / NBRC 102448 / NCIMB 2269)</name>
    <name type="common">Sporosarcina halophila</name>
    <dbReference type="NCBI Taxonomy" id="866895"/>
    <lineage>
        <taxon>Bacteria</taxon>
        <taxon>Bacillati</taxon>
        <taxon>Bacillota</taxon>
        <taxon>Bacilli</taxon>
        <taxon>Bacillales</taxon>
        <taxon>Bacillaceae</taxon>
        <taxon>Halobacillus</taxon>
    </lineage>
</organism>
<evidence type="ECO:0000313" key="2">
    <source>
        <dbReference type="Proteomes" id="UP000007397"/>
    </source>
</evidence>